<feature type="domain" description="PPIase FKBP-type" evidence="8">
    <location>
        <begin position="157"/>
        <end position="220"/>
    </location>
</feature>
<feature type="compositionally biased region" description="Basic and acidic residues" evidence="7">
    <location>
        <begin position="423"/>
        <end position="448"/>
    </location>
</feature>
<dbReference type="GO" id="GO:0003755">
    <property type="term" value="F:peptidyl-prolyl cis-trans isomerase activity"/>
    <property type="evidence" value="ECO:0007669"/>
    <property type="project" value="UniProtKB-KW"/>
</dbReference>
<proteinExistence type="inferred from homology"/>
<name>A0A6J7IGT1_9ZZZZ</name>
<protein>
    <recommendedName>
        <fullName evidence="3">peptidylprolyl isomerase</fullName>
        <ecNumber evidence="3">5.2.1.8</ecNumber>
    </recommendedName>
</protein>
<dbReference type="EC" id="5.2.1.8" evidence="3"/>
<reference evidence="11" key="1">
    <citation type="submission" date="2020-05" db="EMBL/GenBank/DDBJ databases">
        <authorList>
            <person name="Chiriac C."/>
            <person name="Salcher M."/>
            <person name="Ghai R."/>
            <person name="Kavagutti S V."/>
        </authorList>
    </citation>
    <scope>NUCLEOTIDE SEQUENCE</scope>
</reference>
<dbReference type="SUPFAM" id="SSF109998">
    <property type="entry name" value="Triger factor/SurA peptide-binding domain-like"/>
    <property type="match status" value="1"/>
</dbReference>
<dbReference type="InterPro" id="IPR027304">
    <property type="entry name" value="Trigger_fact/SurA_dom_sf"/>
</dbReference>
<gene>
    <name evidence="11" type="ORF">UFOPK3752_00337</name>
</gene>
<dbReference type="InterPro" id="IPR005215">
    <property type="entry name" value="Trig_fac"/>
</dbReference>
<dbReference type="Pfam" id="PF05698">
    <property type="entry name" value="Trigger_C"/>
    <property type="match status" value="1"/>
</dbReference>
<dbReference type="GO" id="GO:0015031">
    <property type="term" value="P:protein transport"/>
    <property type="evidence" value="ECO:0007669"/>
    <property type="project" value="InterPro"/>
</dbReference>
<dbReference type="InterPro" id="IPR037041">
    <property type="entry name" value="Trigger_fac_C_sf"/>
</dbReference>
<keyword evidence="6" id="KW-0413">Isomerase</keyword>
<dbReference type="InterPro" id="IPR001179">
    <property type="entry name" value="PPIase_FKBP_dom"/>
</dbReference>
<dbReference type="SUPFAM" id="SSF54534">
    <property type="entry name" value="FKBP-like"/>
    <property type="match status" value="1"/>
</dbReference>
<dbReference type="Gene3D" id="3.30.70.1050">
    <property type="entry name" value="Trigger factor ribosome-binding domain"/>
    <property type="match status" value="1"/>
</dbReference>
<evidence type="ECO:0000259" key="10">
    <source>
        <dbReference type="Pfam" id="PF05698"/>
    </source>
</evidence>
<keyword evidence="4" id="KW-0697">Rotamase</keyword>
<dbReference type="GO" id="GO:0051083">
    <property type="term" value="P:'de novo' cotranslational protein folding"/>
    <property type="evidence" value="ECO:0007669"/>
    <property type="project" value="TreeGrafter"/>
</dbReference>
<dbReference type="Gene3D" id="3.10.50.40">
    <property type="match status" value="1"/>
</dbReference>
<evidence type="ECO:0000256" key="3">
    <source>
        <dbReference type="ARBA" id="ARBA00013194"/>
    </source>
</evidence>
<evidence type="ECO:0000313" key="11">
    <source>
        <dbReference type="EMBL" id="CAB4929524.1"/>
    </source>
</evidence>
<sequence length="448" mass="48200">MKSALETLSPTRVKLTVEVPFEELKPALDAAYKRIAAQVNIPGFRKGKVPNRIIDQRVGRAAVLDEAINDALNTNLDSALRENEIKLLGRPEVDVTTFEDAAPLLFTAEMDVVPEFDLPAFDTIEVTVDAAEVTEADVDTQLDGLRARFGSLKAVERAATKGDVLLFDISGDNAGTPVEDLVAQAMSYELGTEGMLPGFDDALEGASAGETRTFAFTPEAGEFSGQELSVSVTVATVRERELPTADDSFAQLASEFDTIAELRTDLSERLARVKLLEQGYAARDKVAAALLAATEVPIPEGAIKQQVDEHFVDGHGDEGHRAEFETEARDALKSQLVLDKIASTEQLSVAEAELSAWLVQQAPRYGMSPDQFAQELVSAGQVPSAVAEVRRGKALAHVLENARIVDTNGVVIDLASLSTSPAEVDHSGHDHGDHEGHDHGDHEGHDHD</sequence>
<feature type="region of interest" description="Disordered" evidence="7">
    <location>
        <begin position="421"/>
        <end position="448"/>
    </location>
</feature>
<dbReference type="AlphaFoldDB" id="A0A6J7IGT1"/>
<dbReference type="PIRSF" id="PIRSF003095">
    <property type="entry name" value="Trigger_factor"/>
    <property type="match status" value="1"/>
</dbReference>
<dbReference type="Pfam" id="PF00254">
    <property type="entry name" value="FKBP_C"/>
    <property type="match status" value="1"/>
</dbReference>
<dbReference type="InterPro" id="IPR008880">
    <property type="entry name" value="Trigger_fac_C"/>
</dbReference>
<dbReference type="GO" id="GO:0044183">
    <property type="term" value="F:protein folding chaperone"/>
    <property type="evidence" value="ECO:0007669"/>
    <property type="project" value="TreeGrafter"/>
</dbReference>
<evidence type="ECO:0000259" key="8">
    <source>
        <dbReference type="Pfam" id="PF00254"/>
    </source>
</evidence>
<evidence type="ECO:0000256" key="1">
    <source>
        <dbReference type="ARBA" id="ARBA00000971"/>
    </source>
</evidence>
<dbReference type="GO" id="GO:0043022">
    <property type="term" value="F:ribosome binding"/>
    <property type="evidence" value="ECO:0007669"/>
    <property type="project" value="TreeGrafter"/>
</dbReference>
<evidence type="ECO:0000256" key="4">
    <source>
        <dbReference type="ARBA" id="ARBA00023110"/>
    </source>
</evidence>
<evidence type="ECO:0000256" key="6">
    <source>
        <dbReference type="ARBA" id="ARBA00023235"/>
    </source>
</evidence>
<feature type="domain" description="Trigger factor ribosome-binding bacterial" evidence="9">
    <location>
        <begin position="1"/>
        <end position="144"/>
    </location>
</feature>
<evidence type="ECO:0000256" key="7">
    <source>
        <dbReference type="SAM" id="MobiDB-lite"/>
    </source>
</evidence>
<feature type="domain" description="Trigger factor C-terminal" evidence="10">
    <location>
        <begin position="258"/>
        <end position="400"/>
    </location>
</feature>
<dbReference type="InterPro" id="IPR046357">
    <property type="entry name" value="PPIase_dom_sf"/>
</dbReference>
<dbReference type="InterPro" id="IPR036611">
    <property type="entry name" value="Trigger_fac_ribosome-bd_sf"/>
</dbReference>
<dbReference type="GO" id="GO:0043335">
    <property type="term" value="P:protein unfolding"/>
    <property type="evidence" value="ECO:0007669"/>
    <property type="project" value="TreeGrafter"/>
</dbReference>
<dbReference type="EMBL" id="CAFBND010000008">
    <property type="protein sequence ID" value="CAB4929524.1"/>
    <property type="molecule type" value="Genomic_DNA"/>
</dbReference>
<evidence type="ECO:0000259" key="9">
    <source>
        <dbReference type="Pfam" id="PF05697"/>
    </source>
</evidence>
<keyword evidence="5" id="KW-0143">Chaperone</keyword>
<organism evidence="11">
    <name type="scientific">freshwater metagenome</name>
    <dbReference type="NCBI Taxonomy" id="449393"/>
    <lineage>
        <taxon>unclassified sequences</taxon>
        <taxon>metagenomes</taxon>
        <taxon>ecological metagenomes</taxon>
    </lineage>
</organism>
<evidence type="ECO:0000256" key="2">
    <source>
        <dbReference type="ARBA" id="ARBA00005464"/>
    </source>
</evidence>
<evidence type="ECO:0000256" key="5">
    <source>
        <dbReference type="ARBA" id="ARBA00023186"/>
    </source>
</evidence>
<dbReference type="Gene3D" id="1.10.3120.10">
    <property type="entry name" value="Trigger factor, C-terminal domain"/>
    <property type="match status" value="1"/>
</dbReference>
<dbReference type="InterPro" id="IPR008881">
    <property type="entry name" value="Trigger_fac_ribosome-bd_bac"/>
</dbReference>
<dbReference type="HAMAP" id="MF_00303">
    <property type="entry name" value="Trigger_factor_Tig"/>
    <property type="match status" value="1"/>
</dbReference>
<dbReference type="PANTHER" id="PTHR30560:SF3">
    <property type="entry name" value="TRIGGER FACTOR-LIKE PROTEIN TIG, CHLOROPLASTIC"/>
    <property type="match status" value="1"/>
</dbReference>
<comment type="catalytic activity">
    <reaction evidence="1">
        <text>[protein]-peptidylproline (omega=180) = [protein]-peptidylproline (omega=0)</text>
        <dbReference type="Rhea" id="RHEA:16237"/>
        <dbReference type="Rhea" id="RHEA-COMP:10747"/>
        <dbReference type="Rhea" id="RHEA-COMP:10748"/>
        <dbReference type="ChEBI" id="CHEBI:83833"/>
        <dbReference type="ChEBI" id="CHEBI:83834"/>
        <dbReference type="EC" id="5.2.1.8"/>
    </reaction>
</comment>
<comment type="similarity">
    <text evidence="2">Belongs to the FKBP-type PPIase family. Tig subfamily.</text>
</comment>
<dbReference type="SUPFAM" id="SSF102735">
    <property type="entry name" value="Trigger factor ribosome-binding domain"/>
    <property type="match status" value="1"/>
</dbReference>
<accession>A0A6J7IGT1</accession>
<dbReference type="PANTHER" id="PTHR30560">
    <property type="entry name" value="TRIGGER FACTOR CHAPERONE AND PEPTIDYL-PROLYL CIS/TRANS ISOMERASE"/>
    <property type="match status" value="1"/>
</dbReference>
<dbReference type="Pfam" id="PF05697">
    <property type="entry name" value="Trigger_N"/>
    <property type="match status" value="1"/>
</dbReference>
<dbReference type="NCBIfam" id="TIGR00115">
    <property type="entry name" value="tig"/>
    <property type="match status" value="1"/>
</dbReference>